<dbReference type="AlphaFoldDB" id="A0A433VVH6"/>
<sequence>MSRLVHTVAEPWMRDAKLVVRPIPGPLEALAGNVDVNIKAPIINLENIYFIYLI</sequence>
<organism evidence="1 2">
    <name type="scientific">Dulcicalothrix desertica PCC 7102</name>
    <dbReference type="NCBI Taxonomy" id="232991"/>
    <lineage>
        <taxon>Bacteria</taxon>
        <taxon>Bacillati</taxon>
        <taxon>Cyanobacteriota</taxon>
        <taxon>Cyanophyceae</taxon>
        <taxon>Nostocales</taxon>
        <taxon>Calotrichaceae</taxon>
        <taxon>Dulcicalothrix</taxon>
    </lineage>
</organism>
<proteinExistence type="predicted"/>
<evidence type="ECO:0000313" key="2">
    <source>
        <dbReference type="Proteomes" id="UP000271624"/>
    </source>
</evidence>
<name>A0A433VVH6_9CYAN</name>
<reference evidence="1" key="1">
    <citation type="submission" date="2018-12" db="EMBL/GenBank/DDBJ databases">
        <authorList>
            <person name="Will S."/>
            <person name="Neumann-Schaal M."/>
            <person name="Henke P."/>
        </authorList>
    </citation>
    <scope>NUCLEOTIDE SEQUENCE</scope>
    <source>
        <strain evidence="1">PCC 7102</strain>
    </source>
</reference>
<gene>
    <name evidence="1" type="ORF">DSM106972_005880</name>
</gene>
<dbReference type="EMBL" id="RSCL01000001">
    <property type="protein sequence ID" value="RUT10093.1"/>
    <property type="molecule type" value="Genomic_DNA"/>
</dbReference>
<comment type="caution">
    <text evidence="1">The sequence shown here is derived from an EMBL/GenBank/DDBJ whole genome shotgun (WGS) entry which is preliminary data.</text>
</comment>
<protein>
    <submittedName>
        <fullName evidence="1">Uncharacterized protein</fullName>
    </submittedName>
</protein>
<keyword evidence="2" id="KW-1185">Reference proteome</keyword>
<evidence type="ECO:0000313" key="1">
    <source>
        <dbReference type="EMBL" id="RUT10093.1"/>
    </source>
</evidence>
<accession>A0A433VVH6</accession>
<dbReference type="Proteomes" id="UP000271624">
    <property type="component" value="Unassembled WGS sequence"/>
</dbReference>
<reference evidence="1" key="2">
    <citation type="journal article" date="2019" name="Genome Biol. Evol.">
        <title>Day and night: Metabolic profiles and evolutionary relationships of six axenic non-marine cyanobacteria.</title>
        <authorList>
            <person name="Will S.E."/>
            <person name="Henke P."/>
            <person name="Boedeker C."/>
            <person name="Huang S."/>
            <person name="Brinkmann H."/>
            <person name="Rohde M."/>
            <person name="Jarek M."/>
            <person name="Friedl T."/>
            <person name="Seufert S."/>
            <person name="Schumacher M."/>
            <person name="Overmann J."/>
            <person name="Neumann-Schaal M."/>
            <person name="Petersen J."/>
        </authorList>
    </citation>
    <scope>NUCLEOTIDE SEQUENCE [LARGE SCALE GENOMIC DNA]</scope>
    <source>
        <strain evidence="1">PCC 7102</strain>
    </source>
</reference>